<reference evidence="14" key="1">
    <citation type="submission" date="2022-11" db="UniProtKB">
        <authorList>
            <consortium name="WormBaseParasite"/>
        </authorList>
    </citation>
    <scope>IDENTIFICATION</scope>
</reference>
<evidence type="ECO:0000256" key="7">
    <source>
        <dbReference type="ARBA" id="ARBA00022989"/>
    </source>
</evidence>
<dbReference type="GO" id="GO:0140359">
    <property type="term" value="F:ABC-type transporter activity"/>
    <property type="evidence" value="ECO:0007669"/>
    <property type="project" value="InterPro"/>
</dbReference>
<dbReference type="Gene3D" id="1.20.1560.10">
    <property type="entry name" value="ABC transporter type 1, transmembrane domain"/>
    <property type="match status" value="1"/>
</dbReference>
<evidence type="ECO:0000256" key="1">
    <source>
        <dbReference type="ARBA" id="ARBA00004128"/>
    </source>
</evidence>
<feature type="compositionally biased region" description="Low complexity" evidence="9">
    <location>
        <begin position="337"/>
        <end position="348"/>
    </location>
</feature>
<keyword evidence="5" id="KW-0547">Nucleotide-binding</keyword>
<keyword evidence="4" id="KW-0677">Repeat</keyword>
<dbReference type="PROSITE" id="PS00211">
    <property type="entry name" value="ABC_TRANSPORTER_1"/>
    <property type="match status" value="1"/>
</dbReference>
<dbReference type="GO" id="GO:0005774">
    <property type="term" value="C:vacuolar membrane"/>
    <property type="evidence" value="ECO:0007669"/>
    <property type="project" value="UniProtKB-SubCell"/>
</dbReference>
<evidence type="ECO:0000256" key="5">
    <source>
        <dbReference type="ARBA" id="ARBA00022741"/>
    </source>
</evidence>
<dbReference type="FunFam" id="3.40.50.300:FF:000997">
    <property type="entry name" value="Multidrug resistance-associated protein 1"/>
    <property type="match status" value="1"/>
</dbReference>
<keyword evidence="3 10" id="KW-0812">Transmembrane</keyword>
<dbReference type="PANTHER" id="PTHR24223:SF443">
    <property type="entry name" value="MULTIDRUG-RESISTANCE LIKE PROTEIN 1, ISOFORM I"/>
    <property type="match status" value="1"/>
</dbReference>
<name>A0A915J2X6_ROMCU</name>
<dbReference type="GO" id="GO:0005524">
    <property type="term" value="F:ATP binding"/>
    <property type="evidence" value="ECO:0007669"/>
    <property type="project" value="UniProtKB-KW"/>
</dbReference>
<dbReference type="SUPFAM" id="SSF52540">
    <property type="entry name" value="P-loop containing nucleoside triphosphate hydrolases"/>
    <property type="match status" value="1"/>
</dbReference>
<dbReference type="SUPFAM" id="SSF90123">
    <property type="entry name" value="ABC transporter transmembrane region"/>
    <property type="match status" value="1"/>
</dbReference>
<evidence type="ECO:0000256" key="9">
    <source>
        <dbReference type="SAM" id="MobiDB-lite"/>
    </source>
</evidence>
<dbReference type="InterPro" id="IPR017871">
    <property type="entry name" value="ABC_transporter-like_CS"/>
</dbReference>
<protein>
    <submittedName>
        <fullName evidence="14">Uncharacterized protein</fullName>
    </submittedName>
</protein>
<keyword evidence="6" id="KW-0067">ATP-binding</keyword>
<feature type="region of interest" description="Disordered" evidence="9">
    <location>
        <begin position="334"/>
        <end position="357"/>
    </location>
</feature>
<comment type="subcellular location">
    <subcellularLocation>
        <location evidence="1">Vacuole membrane</location>
        <topology evidence="1">Multi-pass membrane protein</topology>
    </subcellularLocation>
</comment>
<dbReference type="InterPro" id="IPR050173">
    <property type="entry name" value="ABC_transporter_C-like"/>
</dbReference>
<evidence type="ECO:0000256" key="10">
    <source>
        <dbReference type="SAM" id="Phobius"/>
    </source>
</evidence>
<feature type="domain" description="ABC transmembrane type-1" evidence="12">
    <location>
        <begin position="390"/>
        <end position="562"/>
    </location>
</feature>
<dbReference type="PROSITE" id="PS50893">
    <property type="entry name" value="ABC_TRANSPORTER_2"/>
    <property type="match status" value="1"/>
</dbReference>
<dbReference type="InterPro" id="IPR036640">
    <property type="entry name" value="ABC1_TM_sf"/>
</dbReference>
<dbReference type="GO" id="GO:0016887">
    <property type="term" value="F:ATP hydrolysis activity"/>
    <property type="evidence" value="ECO:0007669"/>
    <property type="project" value="InterPro"/>
</dbReference>
<organism evidence="13 14">
    <name type="scientific">Romanomermis culicivorax</name>
    <name type="common">Nematode worm</name>
    <dbReference type="NCBI Taxonomy" id="13658"/>
    <lineage>
        <taxon>Eukaryota</taxon>
        <taxon>Metazoa</taxon>
        <taxon>Ecdysozoa</taxon>
        <taxon>Nematoda</taxon>
        <taxon>Enoplea</taxon>
        <taxon>Dorylaimia</taxon>
        <taxon>Mermithida</taxon>
        <taxon>Mermithoidea</taxon>
        <taxon>Mermithidae</taxon>
        <taxon>Romanomermis</taxon>
    </lineage>
</organism>
<evidence type="ECO:0000259" key="12">
    <source>
        <dbReference type="PROSITE" id="PS50929"/>
    </source>
</evidence>
<evidence type="ECO:0000256" key="2">
    <source>
        <dbReference type="ARBA" id="ARBA00022448"/>
    </source>
</evidence>
<dbReference type="InterPro" id="IPR027417">
    <property type="entry name" value="P-loop_NTPase"/>
</dbReference>
<dbReference type="CDD" id="cd03250">
    <property type="entry name" value="ABCC_MRP_domain1"/>
    <property type="match status" value="1"/>
</dbReference>
<dbReference type="InterPro" id="IPR011527">
    <property type="entry name" value="ABC1_TM_dom"/>
</dbReference>
<feature type="transmembrane region" description="Helical" evidence="10">
    <location>
        <begin position="528"/>
        <end position="561"/>
    </location>
</feature>
<feature type="transmembrane region" description="Helical" evidence="10">
    <location>
        <begin position="448"/>
        <end position="470"/>
    </location>
</feature>
<dbReference type="Gene3D" id="3.40.50.300">
    <property type="entry name" value="P-loop containing nucleotide triphosphate hydrolases"/>
    <property type="match status" value="1"/>
</dbReference>
<evidence type="ECO:0000313" key="14">
    <source>
        <dbReference type="WBParaSite" id="nRc.2.0.1.t20464-RA"/>
    </source>
</evidence>
<dbReference type="PANTHER" id="PTHR24223">
    <property type="entry name" value="ATP-BINDING CASSETTE SUB-FAMILY C"/>
    <property type="match status" value="1"/>
</dbReference>
<dbReference type="InterPro" id="IPR003593">
    <property type="entry name" value="AAA+_ATPase"/>
</dbReference>
<keyword evidence="13" id="KW-1185">Reference proteome</keyword>
<dbReference type="InterPro" id="IPR003439">
    <property type="entry name" value="ABC_transporter-like_ATP-bd"/>
</dbReference>
<evidence type="ECO:0000256" key="6">
    <source>
        <dbReference type="ARBA" id="ARBA00022840"/>
    </source>
</evidence>
<feature type="transmembrane region" description="Helical" evidence="10">
    <location>
        <begin position="389"/>
        <end position="410"/>
    </location>
</feature>
<evidence type="ECO:0000313" key="13">
    <source>
        <dbReference type="Proteomes" id="UP000887565"/>
    </source>
</evidence>
<dbReference type="Pfam" id="PF00005">
    <property type="entry name" value="ABC_tran"/>
    <property type="match status" value="1"/>
</dbReference>
<evidence type="ECO:0000256" key="3">
    <source>
        <dbReference type="ARBA" id="ARBA00022692"/>
    </source>
</evidence>
<accession>A0A915J2X6</accession>
<evidence type="ECO:0000259" key="11">
    <source>
        <dbReference type="PROSITE" id="PS50893"/>
    </source>
</evidence>
<sequence>LKVSTKRLSAFFAAQELSEQSFDVDAASQKVSNPKIEPNTAVYIDKASFTWESDLPQAINEVNLVIPTGKLVAVVGKVGSGKSSLLGSICGELHKYQGILKINGEMAYASQEAWIQNLTVKDNILFAKPYKKQWYDSVVDACALKNDFLNLPAGDMTEIGERGINLSGGQKQRISLARAVYQDRDIYLLDDPLSAVDIHVGRHIFEKVVGPSGLLKEKTRIFVTHGLSFLPSCDVIVVMKDGSVEDVGNFQELVDKDGAFAEIVQQYFAEGLSDEEMDELRDSATDLTRFGVVRTTDKTASAGDVPSQVSKEVTRVENMRKIRSMENMNPPISAAEQQRQQYHQQHQKSQVEDEEEEEGGMIVAGEEVRFGKVSWSIYRKYAQASGPHLIVYLTILMILQGFVLFSNIWLQMWSDSSEIIAGARSVTDTSLNITHGRIAAHITVEKGLIVYGAIGLIQVIFVCATVVSYAKFQVRAGKLLHNRLLYSILRAPLSFFDTTPSGRIMNRYGRDINTVDVQIPSHVDQVAYFIFIAAGTLLGVVYATPYFALALLPVALVYFMLQ</sequence>
<evidence type="ECO:0000256" key="8">
    <source>
        <dbReference type="ARBA" id="ARBA00023136"/>
    </source>
</evidence>
<keyword evidence="8 10" id="KW-0472">Membrane</keyword>
<evidence type="ECO:0000256" key="4">
    <source>
        <dbReference type="ARBA" id="ARBA00022737"/>
    </source>
</evidence>
<keyword evidence="2" id="KW-0813">Transport</keyword>
<dbReference type="Pfam" id="PF00664">
    <property type="entry name" value="ABC_membrane"/>
    <property type="match status" value="1"/>
</dbReference>
<dbReference type="AlphaFoldDB" id="A0A915J2X6"/>
<dbReference type="OMA" id="EDECKLA"/>
<dbReference type="Proteomes" id="UP000887565">
    <property type="component" value="Unplaced"/>
</dbReference>
<feature type="domain" description="ABC transporter" evidence="11">
    <location>
        <begin position="42"/>
        <end position="266"/>
    </location>
</feature>
<dbReference type="PROSITE" id="PS50929">
    <property type="entry name" value="ABC_TM1F"/>
    <property type="match status" value="1"/>
</dbReference>
<dbReference type="WBParaSite" id="nRc.2.0.1.t20464-RA">
    <property type="protein sequence ID" value="nRc.2.0.1.t20464-RA"/>
    <property type="gene ID" value="nRc.2.0.1.g20464"/>
</dbReference>
<dbReference type="SMART" id="SM00382">
    <property type="entry name" value="AAA"/>
    <property type="match status" value="1"/>
</dbReference>
<keyword evidence="7 10" id="KW-1133">Transmembrane helix</keyword>
<proteinExistence type="predicted"/>